<evidence type="ECO:0000313" key="8">
    <source>
        <dbReference type="Proteomes" id="UP000250321"/>
    </source>
</evidence>
<feature type="zinc finger region" description="UBR-type" evidence="4">
    <location>
        <begin position="122"/>
        <end position="193"/>
    </location>
</feature>
<dbReference type="Pfam" id="PF02207">
    <property type="entry name" value="zf-UBR"/>
    <property type="match status" value="1"/>
</dbReference>
<evidence type="ECO:0000256" key="2">
    <source>
        <dbReference type="ARBA" id="ARBA00022771"/>
    </source>
</evidence>
<dbReference type="PROSITE" id="PS51157">
    <property type="entry name" value="ZF_UBR"/>
    <property type="match status" value="1"/>
</dbReference>
<dbReference type="AlphaFoldDB" id="A0A314UPZ5"/>
<keyword evidence="8" id="KW-1185">Reference proteome</keyword>
<gene>
    <name evidence="7" type="ORF">Pyn_14407</name>
</gene>
<feature type="region of interest" description="Disordered" evidence="5">
    <location>
        <begin position="31"/>
        <end position="66"/>
    </location>
</feature>
<reference evidence="7 8" key="1">
    <citation type="submission" date="2018-02" db="EMBL/GenBank/DDBJ databases">
        <title>Draft genome of wild Prunus yedoensis var. nudiflora.</title>
        <authorList>
            <person name="Baek S."/>
            <person name="Kim J.-H."/>
            <person name="Choi K."/>
            <person name="Kim G.-B."/>
            <person name="Cho A."/>
            <person name="Jang H."/>
            <person name="Shin C.-H."/>
            <person name="Yu H.-J."/>
            <person name="Mun J.-H."/>
        </authorList>
    </citation>
    <scope>NUCLEOTIDE SEQUENCE [LARGE SCALE GENOMIC DNA]</scope>
    <source>
        <strain evidence="8">cv. Jeju island</strain>
        <tissue evidence="7">Leaf</tissue>
    </source>
</reference>
<dbReference type="CDD" id="cd19681">
    <property type="entry name" value="UBR-box_BIG_like"/>
    <property type="match status" value="1"/>
</dbReference>
<feature type="compositionally biased region" description="Acidic residues" evidence="5">
    <location>
        <begin position="88"/>
        <end position="98"/>
    </location>
</feature>
<proteinExistence type="predicted"/>
<keyword evidence="3" id="KW-0862">Zinc</keyword>
<feature type="region of interest" description="Disordered" evidence="5">
    <location>
        <begin position="88"/>
        <end position="114"/>
    </location>
</feature>
<dbReference type="EMBL" id="PJQY01003194">
    <property type="protein sequence ID" value="PQM39441.1"/>
    <property type="molecule type" value="Genomic_DNA"/>
</dbReference>
<evidence type="ECO:0000313" key="7">
    <source>
        <dbReference type="EMBL" id="PQM39441.1"/>
    </source>
</evidence>
<dbReference type="PANTHER" id="PTHR21725">
    <property type="entry name" value="E3 UBIQUITIN-PROTEIN LIGASE UBR4"/>
    <property type="match status" value="1"/>
</dbReference>
<accession>A0A314UPZ5</accession>
<dbReference type="OrthoDB" id="30336at2759"/>
<dbReference type="GO" id="GO:0009926">
    <property type="term" value="P:auxin polar transport"/>
    <property type="evidence" value="ECO:0007669"/>
    <property type="project" value="TreeGrafter"/>
</dbReference>
<evidence type="ECO:0000256" key="1">
    <source>
        <dbReference type="ARBA" id="ARBA00022723"/>
    </source>
</evidence>
<dbReference type="STRING" id="2094558.A0A314UPZ5"/>
<evidence type="ECO:0000259" key="6">
    <source>
        <dbReference type="PROSITE" id="PS51157"/>
    </source>
</evidence>
<dbReference type="SMART" id="SM00396">
    <property type="entry name" value="ZnF_UBR1"/>
    <property type="match status" value="1"/>
</dbReference>
<name>A0A314UPZ5_PRUYE</name>
<sequence length="1034" mass="112557">MLMQKLTGNDCLLPGLKFLFDFLGSVLSDCGSGKNTPEKSSGKSLPGNTFDMGPMASRPVGSRKNSETLVLSTNEEGGSIALECDATSVDEDEDDGTSDGEVASLDKDDEDDTNSERALASKVCTFTSSGSNFMEQHWYFCYTCDLTVSKGCCSVCAKVCHRGHRVVYSRSSRFFCDCGAGGVRGSNCQCLKPRKYTGSSSAPIRSTSNFQSFLPFTEDGEQLPESDSDLDEDTSTDVIILSDYPSQESFRMGSRRCLKNLMLKVLSFGVDLLQLKKAYKSGSLDLKIKADYSNAKELKSHLASGSLVKSLLSVSIRGRLAVGEGDKVAIFDVGQLIGQATIAPVTADKTNLTFNPVVENYLAVAGYEDCQVLTLNPRGEVTDRLAIELALQGAYIRRVDWVPGSQVQLMVVTNRFVKIYDLSQDNISPIHYFTLPDDMIVDATLLLATLGRMFLIVLSENGRLFRLELSVDGNVGATPLKEVIQIQDKEINAKGSSLYFSSAYKLLFLSYQDGTALVGRLSPNATSLSEMSTIYEEEQDGKLRSAGLHRWKELLAGSGLFVCFSSIKLNSAIAVSMGSQELFAQNLRHAVGSTSPLVGVTAYKPLSKDKIHCLVLHDDGSLQIYSHVPMGVDAGASVTAEKVKKLGSGILSNKAYAGVNPEFPLDFFEKTVCITADVKLGGDAIRNGDSEGAKQSLASEDGFLESPSPTGFKVIVAKGSSDLAYMACMLSLVSGVHLLSPFLHGMLSLVSDICLQFNPDIIMVGFRVHVGNTSANHIPSDITIFHRVIKLDEGMRSWYDIPFTVAESLLADEEFTISVGPTFNGSALPRIDCLEVYGRAKDEFGWKEKMDAVLDMEARVLGCNSLLSGSGKKRRSMQSAPIQEQVIADGLKLLSRIYSLSRSQGFSRAEEVNPELMKLRCKQLLEKIFESDREPLLQAAACHVLQAVFPKKDTYYHVKDTMRLLGVVKSTSVLSSRLGVGGTAGAWIVEEFTAQMRAVSKIALHRRSNLATFLEKNGSEVVDGLIKFCGEFWT</sequence>
<keyword evidence="2" id="KW-0863">Zinc-finger</keyword>
<dbReference type="GO" id="GO:0008270">
    <property type="term" value="F:zinc ion binding"/>
    <property type="evidence" value="ECO:0007669"/>
    <property type="project" value="UniProtKB-KW"/>
</dbReference>
<dbReference type="SUPFAM" id="SSF101908">
    <property type="entry name" value="Putative isomerase YbhE"/>
    <property type="match status" value="1"/>
</dbReference>
<evidence type="ECO:0000256" key="4">
    <source>
        <dbReference type="PROSITE-ProRule" id="PRU00508"/>
    </source>
</evidence>
<protein>
    <submittedName>
        <fullName evidence="7">Auxin transport protein BIG-like</fullName>
    </submittedName>
</protein>
<dbReference type="Proteomes" id="UP000250321">
    <property type="component" value="Unassembled WGS sequence"/>
</dbReference>
<comment type="caution">
    <text evidence="7">The sequence shown here is derived from an EMBL/GenBank/DDBJ whole genome shotgun (WGS) entry which is preliminary data.</text>
</comment>
<evidence type="ECO:0000256" key="3">
    <source>
        <dbReference type="ARBA" id="ARBA00022833"/>
    </source>
</evidence>
<keyword evidence="1" id="KW-0479">Metal-binding</keyword>
<evidence type="ECO:0000256" key="5">
    <source>
        <dbReference type="SAM" id="MobiDB-lite"/>
    </source>
</evidence>
<dbReference type="InterPro" id="IPR045189">
    <property type="entry name" value="UBR4-like"/>
</dbReference>
<organism evidence="7 8">
    <name type="scientific">Prunus yedoensis var. nudiflora</name>
    <dbReference type="NCBI Taxonomy" id="2094558"/>
    <lineage>
        <taxon>Eukaryota</taxon>
        <taxon>Viridiplantae</taxon>
        <taxon>Streptophyta</taxon>
        <taxon>Embryophyta</taxon>
        <taxon>Tracheophyta</taxon>
        <taxon>Spermatophyta</taxon>
        <taxon>Magnoliopsida</taxon>
        <taxon>eudicotyledons</taxon>
        <taxon>Gunneridae</taxon>
        <taxon>Pentapetalae</taxon>
        <taxon>rosids</taxon>
        <taxon>fabids</taxon>
        <taxon>Rosales</taxon>
        <taxon>Rosaceae</taxon>
        <taxon>Amygdaloideae</taxon>
        <taxon>Amygdaleae</taxon>
        <taxon>Prunus</taxon>
    </lineage>
</organism>
<feature type="domain" description="UBR-type" evidence="6">
    <location>
        <begin position="122"/>
        <end position="193"/>
    </location>
</feature>
<dbReference type="PANTHER" id="PTHR21725:SF1">
    <property type="entry name" value="E3 UBIQUITIN-PROTEIN LIGASE UBR4"/>
    <property type="match status" value="1"/>
</dbReference>
<dbReference type="GO" id="GO:0009506">
    <property type="term" value="C:plasmodesma"/>
    <property type="evidence" value="ECO:0007669"/>
    <property type="project" value="TreeGrafter"/>
</dbReference>
<dbReference type="GO" id="GO:0005829">
    <property type="term" value="C:cytosol"/>
    <property type="evidence" value="ECO:0007669"/>
    <property type="project" value="TreeGrafter"/>
</dbReference>
<dbReference type="InterPro" id="IPR003126">
    <property type="entry name" value="Znf_UBR"/>
</dbReference>